<sequence length="131" mass="14537">MYIICIILCPGGFHILVNTAGHVFHHPINSTGGVVRTVKMPITVITHANDRVAANKVMVDPYTKTSIKALKVWHLVPETDFAYPLCPTELMAWLMVVVPFDQPSNPRCTFSTQAIGNKDVDAEPDVMQLQH</sequence>
<name>A0A9P5TFG9_GYMJU</name>
<protein>
    <submittedName>
        <fullName evidence="1">Uncharacterized protein</fullName>
    </submittedName>
</protein>
<evidence type="ECO:0000313" key="1">
    <source>
        <dbReference type="EMBL" id="KAF8871106.1"/>
    </source>
</evidence>
<organism evidence="1 2">
    <name type="scientific">Gymnopilus junonius</name>
    <name type="common">Spectacular rustgill mushroom</name>
    <name type="synonym">Gymnopilus spectabilis subsp. junonius</name>
    <dbReference type="NCBI Taxonomy" id="109634"/>
    <lineage>
        <taxon>Eukaryota</taxon>
        <taxon>Fungi</taxon>
        <taxon>Dikarya</taxon>
        <taxon>Basidiomycota</taxon>
        <taxon>Agaricomycotina</taxon>
        <taxon>Agaricomycetes</taxon>
        <taxon>Agaricomycetidae</taxon>
        <taxon>Agaricales</taxon>
        <taxon>Agaricineae</taxon>
        <taxon>Hymenogastraceae</taxon>
        <taxon>Gymnopilus</taxon>
    </lineage>
</organism>
<reference evidence="1" key="1">
    <citation type="submission" date="2020-11" db="EMBL/GenBank/DDBJ databases">
        <authorList>
            <consortium name="DOE Joint Genome Institute"/>
            <person name="Ahrendt S."/>
            <person name="Riley R."/>
            <person name="Andreopoulos W."/>
            <person name="LaButti K."/>
            <person name="Pangilinan J."/>
            <person name="Ruiz-duenas F.J."/>
            <person name="Barrasa J.M."/>
            <person name="Sanchez-Garcia M."/>
            <person name="Camarero S."/>
            <person name="Miyauchi S."/>
            <person name="Serrano A."/>
            <person name="Linde D."/>
            <person name="Babiker R."/>
            <person name="Drula E."/>
            <person name="Ayuso-Fernandez I."/>
            <person name="Pacheco R."/>
            <person name="Padilla G."/>
            <person name="Ferreira P."/>
            <person name="Barriuso J."/>
            <person name="Kellner H."/>
            <person name="Castanera R."/>
            <person name="Alfaro M."/>
            <person name="Ramirez L."/>
            <person name="Pisabarro A.G."/>
            <person name="Kuo A."/>
            <person name="Tritt A."/>
            <person name="Lipzen A."/>
            <person name="He G."/>
            <person name="Yan M."/>
            <person name="Ng V."/>
            <person name="Cullen D."/>
            <person name="Martin F."/>
            <person name="Rosso M.-N."/>
            <person name="Henrissat B."/>
            <person name="Hibbett D."/>
            <person name="Martinez A.T."/>
            <person name="Grigoriev I.V."/>
        </authorList>
    </citation>
    <scope>NUCLEOTIDE SEQUENCE</scope>
    <source>
        <strain evidence="1">AH 44721</strain>
    </source>
</reference>
<comment type="caution">
    <text evidence="1">The sequence shown here is derived from an EMBL/GenBank/DDBJ whole genome shotgun (WGS) entry which is preliminary data.</text>
</comment>
<proteinExistence type="predicted"/>
<dbReference type="Proteomes" id="UP000724874">
    <property type="component" value="Unassembled WGS sequence"/>
</dbReference>
<accession>A0A9P5TFG9</accession>
<evidence type="ECO:0000313" key="2">
    <source>
        <dbReference type="Proteomes" id="UP000724874"/>
    </source>
</evidence>
<dbReference type="EMBL" id="JADNYJ010000322">
    <property type="protein sequence ID" value="KAF8871106.1"/>
    <property type="molecule type" value="Genomic_DNA"/>
</dbReference>
<keyword evidence="2" id="KW-1185">Reference proteome</keyword>
<gene>
    <name evidence="1" type="ORF">CPB84DRAFT_1754176</name>
</gene>
<dbReference type="AlphaFoldDB" id="A0A9P5TFG9"/>